<comment type="similarity">
    <text evidence="8">Belongs to the DNA polymerase type-B-like family. GLD2 subfamily.</text>
</comment>
<proteinExistence type="inferred from homology"/>
<dbReference type="Proteomes" id="UP000095281">
    <property type="component" value="Unplaced"/>
</dbReference>
<evidence type="ECO:0000256" key="3">
    <source>
        <dbReference type="ARBA" id="ARBA00004496"/>
    </source>
</evidence>
<keyword evidence="7" id="KW-0460">Magnesium</keyword>
<dbReference type="WBParaSite" id="MhA1_Contig1486.frz3.gene4">
    <property type="protein sequence ID" value="MhA1_Contig1486.frz3.gene4"/>
    <property type="gene ID" value="MhA1_Contig1486.frz3.gene4"/>
</dbReference>
<evidence type="ECO:0000259" key="12">
    <source>
        <dbReference type="Pfam" id="PF22600"/>
    </source>
</evidence>
<organism evidence="13 14">
    <name type="scientific">Meloidogyne hapla</name>
    <name type="common">Root-knot nematode worm</name>
    <dbReference type="NCBI Taxonomy" id="6305"/>
    <lineage>
        <taxon>Eukaryota</taxon>
        <taxon>Metazoa</taxon>
        <taxon>Ecdysozoa</taxon>
        <taxon>Nematoda</taxon>
        <taxon>Chromadorea</taxon>
        <taxon>Rhabditida</taxon>
        <taxon>Tylenchina</taxon>
        <taxon>Tylenchomorpha</taxon>
        <taxon>Tylenchoidea</taxon>
        <taxon>Meloidogynidae</taxon>
        <taxon>Meloidogyninae</taxon>
        <taxon>Meloidogyne</taxon>
    </lineage>
</organism>
<accession>A0A1I8B7G4</accession>
<comment type="subcellular location">
    <subcellularLocation>
        <location evidence="3">Cytoplasm</location>
    </subcellularLocation>
</comment>
<feature type="domain" description="Poly(A) RNA polymerase mitochondrial-like central palm" evidence="12">
    <location>
        <begin position="191"/>
        <end position="335"/>
    </location>
</feature>
<evidence type="ECO:0000256" key="9">
    <source>
        <dbReference type="SAM" id="Coils"/>
    </source>
</evidence>
<dbReference type="GO" id="GO:1990817">
    <property type="term" value="F:poly(A) RNA polymerase activity"/>
    <property type="evidence" value="ECO:0007669"/>
    <property type="project" value="UniProtKB-ARBA"/>
</dbReference>
<keyword evidence="6" id="KW-0479">Metal-binding</keyword>
<comment type="cofactor">
    <cofactor evidence="2">
        <name>Mg(2+)</name>
        <dbReference type="ChEBI" id="CHEBI:18420"/>
    </cofactor>
</comment>
<evidence type="ECO:0000256" key="6">
    <source>
        <dbReference type="ARBA" id="ARBA00022723"/>
    </source>
</evidence>
<dbReference type="Gene3D" id="1.10.1410.10">
    <property type="match status" value="1"/>
</dbReference>
<evidence type="ECO:0000313" key="13">
    <source>
        <dbReference type="Proteomes" id="UP000095281"/>
    </source>
</evidence>
<dbReference type="InterPro" id="IPR043519">
    <property type="entry name" value="NT_sf"/>
</dbReference>
<sequence length="703" mass="81141">MPPCIPPGSWIRIILTNAVSHKLLKSNTILIPKKVLFCQRRVMTRCFDGQVSFAVTATRRNDICNENKFVYHSRLCDLLIDKEELIDPLIKIFGKQCEINNNNLKNEKENDDIPTKIRLWCFPFIENKEDSQLEFKLKHIDERYYTAIDTTENEYINDEKQIIINSSNDDSDCNNLNEQQQFSINFCKWFSECIERFYIKNKMNNDRKIKMDKFINLLNKKLQNNLDLPNEAKLILFGSAISGFGSNDCDLDICLINCGIDSSLNPSKTFTIRRLILSQIATLLRKDDEFMQITAVLDARTPIVKFEHLPTGFHGDLSVDNTLAIHNSELLKLYTEFDERVAPLGFAIKCWAKLYGINDASTGSISSYAYIVMLIYYLQRCSPPILPFLQQEEFIINNNSLLVNKIVEGWKVYYTKDINLIKENFKSKFTNKQTLAELFLNFLHFYGFKFSFISNIAQIRANGLYDKIQANISIKRKIYVEDPFDLNHNLTSGVSSETLNHFIKCCQQPIIGLRQLDKEIFSLNETKDDENNKLEKEKLKMAQKRYPFNLLTRSQITNSVNNMDSAGSQQSDMESSGGGRAKHHQHKGKKQAIYKTIIHSKNRHVLVENNRGNSFERNDRILQGGFFKRKNNKCSALRVVEALIGIVSVANDGGRPHSYEVDISKMERLIFDMETFPMETTRIIITTTQQKQQPSKMPMTKAA</sequence>
<evidence type="ECO:0000256" key="4">
    <source>
        <dbReference type="ARBA" id="ARBA00022490"/>
    </source>
</evidence>
<dbReference type="GO" id="GO:0005737">
    <property type="term" value="C:cytoplasm"/>
    <property type="evidence" value="ECO:0007669"/>
    <property type="project" value="UniProtKB-SubCell"/>
</dbReference>
<dbReference type="Pfam" id="PF22600">
    <property type="entry name" value="MTPAP-like_central"/>
    <property type="match status" value="1"/>
</dbReference>
<keyword evidence="4" id="KW-0963">Cytoplasm</keyword>
<evidence type="ECO:0000313" key="14">
    <source>
        <dbReference type="WBParaSite" id="MhA1_Contig1486.frz3.gene4"/>
    </source>
</evidence>
<evidence type="ECO:0000256" key="5">
    <source>
        <dbReference type="ARBA" id="ARBA00022679"/>
    </source>
</evidence>
<feature type="coiled-coil region" evidence="9">
    <location>
        <begin position="513"/>
        <end position="544"/>
    </location>
</feature>
<dbReference type="Pfam" id="PF03828">
    <property type="entry name" value="PAP_assoc"/>
    <property type="match status" value="1"/>
</dbReference>
<dbReference type="Gene3D" id="3.30.460.10">
    <property type="entry name" value="Beta Polymerase, domain 2"/>
    <property type="match status" value="1"/>
</dbReference>
<dbReference type="InterPro" id="IPR002058">
    <property type="entry name" value="PAP_assoc"/>
</dbReference>
<evidence type="ECO:0000256" key="2">
    <source>
        <dbReference type="ARBA" id="ARBA00001946"/>
    </source>
</evidence>
<dbReference type="SUPFAM" id="SSF81301">
    <property type="entry name" value="Nucleotidyltransferase"/>
    <property type="match status" value="1"/>
</dbReference>
<feature type="region of interest" description="Disordered" evidence="10">
    <location>
        <begin position="561"/>
        <end position="589"/>
    </location>
</feature>
<dbReference type="GO" id="GO:0046872">
    <property type="term" value="F:metal ion binding"/>
    <property type="evidence" value="ECO:0007669"/>
    <property type="project" value="UniProtKB-KW"/>
</dbReference>
<dbReference type="GO" id="GO:0031123">
    <property type="term" value="P:RNA 3'-end processing"/>
    <property type="evidence" value="ECO:0007669"/>
    <property type="project" value="TreeGrafter"/>
</dbReference>
<dbReference type="PANTHER" id="PTHR12271:SF40">
    <property type="entry name" value="POLY(A) RNA POLYMERASE GLD2"/>
    <property type="match status" value="1"/>
</dbReference>
<comment type="cofactor">
    <cofactor evidence="1">
        <name>Mn(2+)</name>
        <dbReference type="ChEBI" id="CHEBI:29035"/>
    </cofactor>
</comment>
<evidence type="ECO:0000256" key="7">
    <source>
        <dbReference type="ARBA" id="ARBA00022842"/>
    </source>
</evidence>
<reference evidence="14" key="1">
    <citation type="submission" date="2016-11" db="UniProtKB">
        <authorList>
            <consortium name="WormBaseParasite"/>
        </authorList>
    </citation>
    <scope>IDENTIFICATION</scope>
</reference>
<evidence type="ECO:0000256" key="8">
    <source>
        <dbReference type="ARBA" id="ARBA00038491"/>
    </source>
</evidence>
<dbReference type="PANTHER" id="PTHR12271">
    <property type="entry name" value="POLY A POLYMERASE CID PAP -RELATED"/>
    <property type="match status" value="1"/>
</dbReference>
<keyword evidence="9" id="KW-0175">Coiled coil</keyword>
<name>A0A1I8B7G4_MELHA</name>
<protein>
    <submittedName>
        <fullName evidence="14">PAP-associated domain-containing protein</fullName>
    </submittedName>
</protein>
<feature type="compositionally biased region" description="Polar residues" evidence="10">
    <location>
        <begin position="561"/>
        <end position="574"/>
    </location>
</feature>
<dbReference type="SUPFAM" id="SSF81631">
    <property type="entry name" value="PAP/OAS1 substrate-binding domain"/>
    <property type="match status" value="1"/>
</dbReference>
<feature type="domain" description="PAP-associated" evidence="11">
    <location>
        <begin position="434"/>
        <end position="488"/>
    </location>
</feature>
<feature type="compositionally biased region" description="Basic residues" evidence="10">
    <location>
        <begin position="580"/>
        <end position="589"/>
    </location>
</feature>
<keyword evidence="13" id="KW-1185">Reference proteome</keyword>
<evidence type="ECO:0000256" key="1">
    <source>
        <dbReference type="ARBA" id="ARBA00001936"/>
    </source>
</evidence>
<dbReference type="AlphaFoldDB" id="A0A1I8B7G4"/>
<dbReference type="InterPro" id="IPR054708">
    <property type="entry name" value="MTPAP-like_central"/>
</dbReference>
<keyword evidence="5" id="KW-0808">Transferase</keyword>
<evidence type="ECO:0000256" key="10">
    <source>
        <dbReference type="SAM" id="MobiDB-lite"/>
    </source>
</evidence>
<dbReference type="CDD" id="cd05402">
    <property type="entry name" value="NT_PAP_TUTase"/>
    <property type="match status" value="1"/>
</dbReference>
<evidence type="ECO:0000259" key="11">
    <source>
        <dbReference type="Pfam" id="PF03828"/>
    </source>
</evidence>